<dbReference type="InterPro" id="IPR015886">
    <property type="entry name" value="H2TH_FPG"/>
</dbReference>
<evidence type="ECO:0000259" key="16">
    <source>
        <dbReference type="PROSITE" id="PS51066"/>
    </source>
</evidence>
<dbReference type="GO" id="GO:0034039">
    <property type="term" value="F:8-oxo-7,8-dihydroguanine DNA N-glycosylase activity"/>
    <property type="evidence" value="ECO:0007669"/>
    <property type="project" value="TreeGrafter"/>
</dbReference>
<dbReference type="PANTHER" id="PTHR22993">
    <property type="entry name" value="FORMAMIDOPYRIMIDINE-DNA GLYCOSYLASE"/>
    <property type="match status" value="1"/>
</dbReference>
<comment type="catalytic activity">
    <reaction evidence="14 15">
        <text>2'-deoxyribonucleotide-(2'-deoxyribose 5'-phosphate)-2'-deoxyribonucleotide-DNA = a 3'-end 2'-deoxyribonucleotide-(2,3-dehydro-2,3-deoxyribose 5'-phosphate)-DNA + a 5'-end 5'-phospho-2'-deoxyribonucleoside-DNA + H(+)</text>
        <dbReference type="Rhea" id="RHEA:66592"/>
        <dbReference type="Rhea" id="RHEA-COMP:13180"/>
        <dbReference type="Rhea" id="RHEA-COMP:16897"/>
        <dbReference type="Rhea" id="RHEA-COMP:17067"/>
        <dbReference type="ChEBI" id="CHEBI:15378"/>
        <dbReference type="ChEBI" id="CHEBI:136412"/>
        <dbReference type="ChEBI" id="CHEBI:157695"/>
        <dbReference type="ChEBI" id="CHEBI:167181"/>
        <dbReference type="EC" id="4.2.99.18"/>
    </reaction>
</comment>
<evidence type="ECO:0000256" key="1">
    <source>
        <dbReference type="ARBA" id="ARBA00001668"/>
    </source>
</evidence>
<evidence type="ECO:0000256" key="11">
    <source>
        <dbReference type="ARBA" id="ARBA00023239"/>
    </source>
</evidence>
<dbReference type="PANTHER" id="PTHR22993:SF9">
    <property type="entry name" value="FORMAMIDOPYRIMIDINE-DNA GLYCOSYLASE"/>
    <property type="match status" value="1"/>
</dbReference>
<dbReference type="SUPFAM" id="SSF46946">
    <property type="entry name" value="S13-like H2TH domain"/>
    <property type="match status" value="1"/>
</dbReference>
<dbReference type="Gene3D" id="3.20.190.10">
    <property type="entry name" value="MutM-like, N-terminal"/>
    <property type="match status" value="1"/>
</dbReference>
<evidence type="ECO:0000256" key="4">
    <source>
        <dbReference type="ARBA" id="ARBA00022723"/>
    </source>
</evidence>
<keyword evidence="8 15" id="KW-0862">Zinc</keyword>
<accession>A0A1N7DRA8</accession>
<organism evidence="18 19">
    <name type="scientific">Moraxella cuniculi DSM 21768</name>
    <dbReference type="NCBI Taxonomy" id="1122245"/>
    <lineage>
        <taxon>Bacteria</taxon>
        <taxon>Pseudomonadati</taxon>
        <taxon>Pseudomonadota</taxon>
        <taxon>Gammaproteobacteria</taxon>
        <taxon>Moraxellales</taxon>
        <taxon>Moraxellaceae</taxon>
        <taxon>Moraxella</taxon>
    </lineage>
</organism>
<name>A0A1N7DRA8_9GAMM</name>
<keyword evidence="12 15" id="KW-0511">Multifunctional enzyme</keyword>
<keyword evidence="19" id="KW-1185">Reference proteome</keyword>
<feature type="binding site" evidence="15">
    <location>
        <position position="94"/>
    </location>
    <ligand>
        <name>DNA</name>
        <dbReference type="ChEBI" id="CHEBI:16991"/>
    </ligand>
</feature>
<keyword evidence="5 15" id="KW-0227">DNA damage</keyword>
<keyword evidence="13 15" id="KW-0326">Glycosidase</keyword>
<dbReference type="GO" id="GO:0140078">
    <property type="term" value="F:class I DNA-(apurinic or apyrimidinic site) endonuclease activity"/>
    <property type="evidence" value="ECO:0007669"/>
    <property type="project" value="UniProtKB-EC"/>
</dbReference>
<evidence type="ECO:0000256" key="3">
    <source>
        <dbReference type="ARBA" id="ARBA00011245"/>
    </source>
</evidence>
<feature type="active site" description="Proton donor" evidence="15">
    <location>
        <position position="3"/>
    </location>
</feature>
<comment type="caution">
    <text evidence="15">Lacks conserved residue(s) required for the propagation of feature annotation.</text>
</comment>
<feature type="domain" description="Formamidopyrimidine-DNA glycosylase catalytic" evidence="17">
    <location>
        <begin position="2"/>
        <end position="122"/>
    </location>
</feature>
<comment type="catalytic activity">
    <reaction evidence="1 15">
        <text>Hydrolysis of DNA containing ring-opened 7-methylguanine residues, releasing 2,6-diamino-4-hydroxy-5-(N-methyl)formamidopyrimidine.</text>
        <dbReference type="EC" id="3.2.2.23"/>
    </reaction>
</comment>
<comment type="similarity">
    <text evidence="2 15">Belongs to the FPG family.</text>
</comment>
<dbReference type="SMART" id="SM01232">
    <property type="entry name" value="H2TH"/>
    <property type="match status" value="1"/>
</dbReference>
<sequence length="305" mass="34208">MPELPEVETTKTSLMPLIGKTVKQLQLRHTKLRYPIAADLDGLVGYTLIDIKRRAKYLLLDFYHQTDNLHKTLLIHLGMSGSLQQYIDEPPRKHDHLLICFGNADDDQHDIWLHYHDPRRFGMILWLQNDSHLDTPDTHERFLAHLGPEPLDAAFDGDYLTRHIHNNPTAKTVNKAIKALIMDQSVVVGVGNIYAAESLFLSNIHPLTPACQLSPEQLARLVGNIKQVLSKAIEQGGSSLKDFRTGTGKTGYFQQTLSVYGRAGQPCFVCGTVLENVKIASRASVYCPHCQPYCCSTITARNLSK</sequence>
<dbReference type="EC" id="4.2.99.18" evidence="15"/>
<evidence type="ECO:0000256" key="5">
    <source>
        <dbReference type="ARBA" id="ARBA00022763"/>
    </source>
</evidence>
<dbReference type="PROSITE" id="PS01242">
    <property type="entry name" value="ZF_FPG_1"/>
    <property type="match status" value="1"/>
</dbReference>
<feature type="domain" description="FPG-type" evidence="16">
    <location>
        <begin position="258"/>
        <end position="292"/>
    </location>
</feature>
<dbReference type="EMBL" id="FTNU01000002">
    <property type="protein sequence ID" value="SIR78308.1"/>
    <property type="molecule type" value="Genomic_DNA"/>
</dbReference>
<dbReference type="EC" id="3.2.2.23" evidence="15"/>
<dbReference type="PROSITE" id="PS51066">
    <property type="entry name" value="ZF_FPG_2"/>
    <property type="match status" value="1"/>
</dbReference>
<comment type="subunit">
    <text evidence="3 15">Monomer.</text>
</comment>
<evidence type="ECO:0000256" key="6">
    <source>
        <dbReference type="ARBA" id="ARBA00022771"/>
    </source>
</evidence>
<evidence type="ECO:0000256" key="2">
    <source>
        <dbReference type="ARBA" id="ARBA00009409"/>
    </source>
</evidence>
<dbReference type="GO" id="GO:0006284">
    <property type="term" value="P:base-excision repair"/>
    <property type="evidence" value="ECO:0007669"/>
    <property type="project" value="InterPro"/>
</dbReference>
<protein>
    <recommendedName>
        <fullName evidence="15">Formamidopyrimidine-DNA glycosylase</fullName>
        <shortName evidence="15">Fapy-DNA glycosylase</shortName>
        <ecNumber evidence="15">3.2.2.23</ecNumber>
    </recommendedName>
    <alternativeName>
        <fullName evidence="15">DNA-(apurinic or apyrimidinic site) lyase MutM</fullName>
        <shortName evidence="15">AP lyase MutM</shortName>
        <ecNumber evidence="15">4.2.99.18</ecNumber>
    </alternativeName>
</protein>
<dbReference type="Pfam" id="PF06831">
    <property type="entry name" value="H2TH"/>
    <property type="match status" value="1"/>
</dbReference>
<feature type="active site" description="Proton donor; for delta-elimination activity" evidence="15">
    <location>
        <position position="282"/>
    </location>
</feature>
<dbReference type="InterPro" id="IPR020629">
    <property type="entry name" value="FPG_Glyclase"/>
</dbReference>
<comment type="function">
    <text evidence="15">Involved in base excision repair of DNA damaged by oxidation or by mutagenic agents. Acts as DNA glycosylase that recognizes and removes damaged bases. Has a preference for oxidized purines, such as 7,8-dihydro-8-oxoguanine (8-oxoG). Has AP (apurinic/apyrimidinic) lyase activity and introduces nicks in the DNA strand. Cleaves the DNA backbone by beta-delta elimination to generate a single-strand break at the site of the removed base with both 3'- and 5'-phosphates.</text>
</comment>
<keyword evidence="4 15" id="KW-0479">Metal-binding</keyword>
<dbReference type="NCBIfam" id="NF002211">
    <property type="entry name" value="PRK01103.1"/>
    <property type="match status" value="1"/>
</dbReference>
<dbReference type="GO" id="GO:0003684">
    <property type="term" value="F:damaged DNA binding"/>
    <property type="evidence" value="ECO:0007669"/>
    <property type="project" value="InterPro"/>
</dbReference>
<dbReference type="InterPro" id="IPR012319">
    <property type="entry name" value="FPG_cat"/>
</dbReference>
<dbReference type="Gene3D" id="1.10.8.50">
    <property type="match status" value="1"/>
</dbReference>
<dbReference type="HAMAP" id="MF_00103">
    <property type="entry name" value="Fapy_DNA_glycosyl"/>
    <property type="match status" value="1"/>
</dbReference>
<dbReference type="InterPro" id="IPR000214">
    <property type="entry name" value="Znf_DNA_glyclase/AP_lyase"/>
</dbReference>
<dbReference type="SUPFAM" id="SSF57716">
    <property type="entry name" value="Glucocorticoid receptor-like (DNA-binding domain)"/>
    <property type="match status" value="1"/>
</dbReference>
<evidence type="ECO:0000256" key="14">
    <source>
        <dbReference type="ARBA" id="ARBA00044632"/>
    </source>
</evidence>
<dbReference type="Pfam" id="PF01149">
    <property type="entry name" value="Fapy_DNA_glyco"/>
    <property type="match status" value="1"/>
</dbReference>
<dbReference type="GO" id="GO:0008270">
    <property type="term" value="F:zinc ion binding"/>
    <property type="evidence" value="ECO:0007669"/>
    <property type="project" value="UniProtKB-UniRule"/>
</dbReference>
<evidence type="ECO:0000256" key="12">
    <source>
        <dbReference type="ARBA" id="ARBA00023268"/>
    </source>
</evidence>
<evidence type="ECO:0000256" key="7">
    <source>
        <dbReference type="ARBA" id="ARBA00022801"/>
    </source>
</evidence>
<dbReference type="RefSeq" id="WP_076554541.1">
    <property type="nucleotide sequence ID" value="NZ_FTNU01000002.1"/>
</dbReference>
<keyword evidence="10 15" id="KW-0234">DNA repair</keyword>
<reference evidence="19" key="1">
    <citation type="submission" date="2017-01" db="EMBL/GenBank/DDBJ databases">
        <authorList>
            <person name="Varghese N."/>
            <person name="Submissions S."/>
        </authorList>
    </citation>
    <scope>NUCLEOTIDE SEQUENCE [LARGE SCALE GENOMIC DNA]</scope>
    <source>
        <strain evidence="19">DSM 21768</strain>
    </source>
</reference>
<dbReference type="SUPFAM" id="SSF81624">
    <property type="entry name" value="N-terminal domain of MutM-like DNA repair proteins"/>
    <property type="match status" value="1"/>
</dbReference>
<comment type="cofactor">
    <cofactor evidence="15">
        <name>Zn(2+)</name>
        <dbReference type="ChEBI" id="CHEBI:29105"/>
    </cofactor>
    <text evidence="15">Binds 1 zinc ion per subunit.</text>
</comment>
<dbReference type="AlphaFoldDB" id="A0A1N7DRA8"/>
<feature type="active site" description="Schiff-base intermediate with DNA" evidence="15">
    <location>
        <position position="2"/>
    </location>
</feature>
<proteinExistence type="inferred from homology"/>
<evidence type="ECO:0000256" key="15">
    <source>
        <dbReference type="HAMAP-Rule" id="MF_00103"/>
    </source>
</evidence>
<feature type="binding site" evidence="15">
    <location>
        <position position="119"/>
    </location>
    <ligand>
        <name>DNA</name>
        <dbReference type="ChEBI" id="CHEBI:16991"/>
    </ligand>
</feature>
<keyword evidence="9 15" id="KW-0238">DNA-binding</keyword>
<dbReference type="STRING" id="34061.B0189_05960"/>
<dbReference type="CDD" id="cd08966">
    <property type="entry name" value="EcFpg-like_N"/>
    <property type="match status" value="1"/>
</dbReference>
<evidence type="ECO:0000256" key="10">
    <source>
        <dbReference type="ARBA" id="ARBA00023204"/>
    </source>
</evidence>
<dbReference type="SMART" id="SM00898">
    <property type="entry name" value="Fapy_DNA_glyco"/>
    <property type="match status" value="1"/>
</dbReference>
<keyword evidence="6 15" id="KW-0863">Zinc-finger</keyword>
<dbReference type="Proteomes" id="UP000187495">
    <property type="component" value="Unassembled WGS sequence"/>
</dbReference>
<evidence type="ECO:0000313" key="19">
    <source>
        <dbReference type="Proteomes" id="UP000187495"/>
    </source>
</evidence>
<evidence type="ECO:0000256" key="9">
    <source>
        <dbReference type="ARBA" id="ARBA00023125"/>
    </source>
</evidence>
<evidence type="ECO:0000256" key="8">
    <source>
        <dbReference type="ARBA" id="ARBA00022833"/>
    </source>
</evidence>
<dbReference type="NCBIfam" id="TIGR00577">
    <property type="entry name" value="fpg"/>
    <property type="match status" value="1"/>
</dbReference>
<keyword evidence="11 15" id="KW-0456">Lyase</keyword>
<dbReference type="InterPro" id="IPR035937">
    <property type="entry name" value="FPG_N"/>
</dbReference>
<dbReference type="Pfam" id="PF06827">
    <property type="entry name" value="zf-FPG_IleRS"/>
    <property type="match status" value="1"/>
</dbReference>
<evidence type="ECO:0000313" key="18">
    <source>
        <dbReference type="EMBL" id="SIR78308.1"/>
    </source>
</evidence>
<evidence type="ECO:0000256" key="13">
    <source>
        <dbReference type="ARBA" id="ARBA00023295"/>
    </source>
</evidence>
<evidence type="ECO:0000259" key="17">
    <source>
        <dbReference type="PROSITE" id="PS51068"/>
    </source>
</evidence>
<dbReference type="InterPro" id="IPR010979">
    <property type="entry name" value="Ribosomal_uS13-like_H2TH"/>
</dbReference>
<dbReference type="InterPro" id="IPR010663">
    <property type="entry name" value="Znf_FPG/IleRS"/>
</dbReference>
<feature type="active site" description="Proton donor; for beta-elimination activity" evidence="15">
    <location>
        <position position="56"/>
    </location>
</feature>
<dbReference type="PROSITE" id="PS51068">
    <property type="entry name" value="FPG_CAT"/>
    <property type="match status" value="1"/>
</dbReference>
<dbReference type="InterPro" id="IPR015887">
    <property type="entry name" value="DNA_glyclase_Znf_dom_DNA_BS"/>
</dbReference>
<dbReference type="FunFam" id="1.10.8.50:FF:000003">
    <property type="entry name" value="Formamidopyrimidine-DNA glycosylase"/>
    <property type="match status" value="1"/>
</dbReference>
<gene>
    <name evidence="15" type="primary">mutM</name>
    <name evidence="15" type="synonym">fpg</name>
    <name evidence="18" type="ORF">SAMN02745664_10248</name>
</gene>
<keyword evidence="7 15" id="KW-0378">Hydrolase</keyword>